<keyword evidence="2" id="KW-0378">Hydrolase</keyword>
<name>A0ABX7QYI9_9GAMM</name>
<evidence type="ECO:0000313" key="2">
    <source>
        <dbReference type="EMBL" id="QSX36599.1"/>
    </source>
</evidence>
<organism evidence="2 3">
    <name type="scientific">Shewanella sedimentimangrovi</name>
    <dbReference type="NCBI Taxonomy" id="2814293"/>
    <lineage>
        <taxon>Bacteria</taxon>
        <taxon>Pseudomonadati</taxon>
        <taxon>Pseudomonadota</taxon>
        <taxon>Gammaproteobacteria</taxon>
        <taxon>Alteromonadales</taxon>
        <taxon>Shewanellaceae</taxon>
        <taxon>Shewanella</taxon>
    </lineage>
</organism>
<gene>
    <name evidence="2" type="ORF">JYB85_15110</name>
</gene>
<proteinExistence type="predicted"/>
<dbReference type="RefSeq" id="WP_207379954.1">
    <property type="nucleotide sequence ID" value="NZ_CP071502.1"/>
</dbReference>
<dbReference type="PANTHER" id="PTHR14119">
    <property type="entry name" value="HYDROLASE"/>
    <property type="match status" value="1"/>
</dbReference>
<accession>A0ABX7QYI9</accession>
<dbReference type="Gene3D" id="3.40.50.850">
    <property type="entry name" value="Isochorismatase-like"/>
    <property type="match status" value="1"/>
</dbReference>
<dbReference type="InterPro" id="IPR050993">
    <property type="entry name" value="Isochorismatase_domain"/>
</dbReference>
<dbReference type="PANTHER" id="PTHR14119:SF3">
    <property type="entry name" value="ISOCHORISMATASE DOMAIN-CONTAINING PROTEIN 2"/>
    <property type="match status" value="1"/>
</dbReference>
<dbReference type="EMBL" id="CP071502">
    <property type="protein sequence ID" value="QSX36599.1"/>
    <property type="molecule type" value="Genomic_DNA"/>
</dbReference>
<dbReference type="SUPFAM" id="SSF52499">
    <property type="entry name" value="Isochorismatase-like hydrolases"/>
    <property type="match status" value="1"/>
</dbReference>
<sequence length="180" mass="20031">MLMEHQALLLVVDVQGKLARMMHDSDGLHGQLLTLIRGIGLFDIPTLWLEQLPDKLGATSEELACELRQRCQPIAKAHFSAWPNAEFRDALTLSGRRKVILCGIETHICVYQTCRDLLDAGFEVHLVADAVGSRTEANRQLGLAMMQQAGATLTNVESLLFELQHEASGERFKSLLQLIK</sequence>
<keyword evidence="3" id="KW-1185">Reference proteome</keyword>
<reference evidence="2 3" key="1">
    <citation type="submission" date="2021-03" db="EMBL/GenBank/DDBJ databases">
        <title>Novel species identification of genus Shewanella.</title>
        <authorList>
            <person name="Liu G."/>
            <person name="Zhang Q."/>
        </authorList>
    </citation>
    <scope>NUCLEOTIDE SEQUENCE [LARGE SCALE GENOMIC DNA]</scope>
    <source>
        <strain evidence="2 3">FJAT-52962</strain>
    </source>
</reference>
<dbReference type="Proteomes" id="UP000663207">
    <property type="component" value="Chromosome"/>
</dbReference>
<protein>
    <submittedName>
        <fullName evidence="2">Hydrolase</fullName>
    </submittedName>
</protein>
<dbReference type="InterPro" id="IPR000868">
    <property type="entry name" value="Isochorismatase-like_dom"/>
</dbReference>
<feature type="domain" description="Isochorismatase-like" evidence="1">
    <location>
        <begin position="8"/>
        <end position="157"/>
    </location>
</feature>
<dbReference type="CDD" id="cd01012">
    <property type="entry name" value="YcaC_related"/>
    <property type="match status" value="1"/>
</dbReference>
<evidence type="ECO:0000313" key="3">
    <source>
        <dbReference type="Proteomes" id="UP000663207"/>
    </source>
</evidence>
<evidence type="ECO:0000259" key="1">
    <source>
        <dbReference type="Pfam" id="PF00857"/>
    </source>
</evidence>
<dbReference type="Pfam" id="PF00857">
    <property type="entry name" value="Isochorismatase"/>
    <property type="match status" value="1"/>
</dbReference>
<dbReference type="InterPro" id="IPR036380">
    <property type="entry name" value="Isochorismatase-like_sf"/>
</dbReference>
<dbReference type="GO" id="GO:0016787">
    <property type="term" value="F:hydrolase activity"/>
    <property type="evidence" value="ECO:0007669"/>
    <property type="project" value="UniProtKB-KW"/>
</dbReference>